<proteinExistence type="predicted"/>
<reference evidence="1" key="1">
    <citation type="submission" date="2020-10" db="EMBL/GenBank/DDBJ databases">
        <title>Connecting structure to function with the recovery of over 1000 high-quality activated sludge metagenome-assembled genomes encoding full-length rRNA genes using long-read sequencing.</title>
        <authorList>
            <person name="Singleton C.M."/>
            <person name="Petriglieri F."/>
            <person name="Kristensen J.M."/>
            <person name="Kirkegaard R.H."/>
            <person name="Michaelsen T.Y."/>
            <person name="Andersen M.H."/>
            <person name="Karst S.M."/>
            <person name="Dueholm M.S."/>
            <person name="Nielsen P.H."/>
            <person name="Albertsen M."/>
        </authorList>
    </citation>
    <scope>NUCLEOTIDE SEQUENCE</scope>
    <source>
        <strain evidence="1">Ribe_18-Q3-R11-54_MAXAC.001</strain>
    </source>
</reference>
<dbReference type="Proteomes" id="UP000886632">
    <property type="component" value="Unassembled WGS sequence"/>
</dbReference>
<sequence length="195" mass="21815">MVDVDGQLLSKLQAKLEPSRMRSTLAFAGLFQVTHELIKRNVLDEVKAFYGYSRPLGDPVWITGPEGRAAYERAVIALDPRSPFRASLLWLVNSEAIAPEQMEVLEKIYGHRHQLTHELDRYLVDPAFEPDVDLFAEAVSILRSLTRFWTQVEIDIGTFAEHGDVTVDEATPLSLAVLQLAIDAYVQGLEGGHQS</sequence>
<name>A0A9D7T6F0_9MICO</name>
<comment type="caution">
    <text evidence="1">The sequence shown here is derived from an EMBL/GenBank/DDBJ whole genome shotgun (WGS) entry which is preliminary data.</text>
</comment>
<protein>
    <submittedName>
        <fullName evidence="1">Uncharacterized protein</fullName>
    </submittedName>
</protein>
<evidence type="ECO:0000313" key="2">
    <source>
        <dbReference type="Proteomes" id="UP000886632"/>
    </source>
</evidence>
<organism evidence="1 2">
    <name type="scientific">Candidatus Phosphoribacter hodrii</name>
    <dbReference type="NCBI Taxonomy" id="2953743"/>
    <lineage>
        <taxon>Bacteria</taxon>
        <taxon>Bacillati</taxon>
        <taxon>Actinomycetota</taxon>
        <taxon>Actinomycetes</taxon>
        <taxon>Micrococcales</taxon>
        <taxon>Dermatophilaceae</taxon>
        <taxon>Candidatus Phosphoribacter</taxon>
    </lineage>
</organism>
<dbReference type="EMBL" id="JADKGK010000009">
    <property type="protein sequence ID" value="MBL0003080.1"/>
    <property type="molecule type" value="Genomic_DNA"/>
</dbReference>
<gene>
    <name evidence="1" type="ORF">IPP00_03525</name>
</gene>
<dbReference type="AlphaFoldDB" id="A0A9D7T6F0"/>
<evidence type="ECO:0000313" key="1">
    <source>
        <dbReference type="EMBL" id="MBL0003080.1"/>
    </source>
</evidence>
<accession>A0A9D7T6F0</accession>